<evidence type="ECO:0000259" key="1">
    <source>
        <dbReference type="Pfam" id="PF03478"/>
    </source>
</evidence>
<sequence>MARIRWRLLSTKIRRMKRRLKTETTSRDDERDWRELPSELLVLISQKLADLRYFIRFRAVCKSWRASVLVSDQPPQIPWLFECEFCEGFSLEEAFISEELCFYSLADANPETGIGRILIKECYQYYGTGNGYLLIKDGSNLSLLNPLTNNTISLPPVPSDCISIDLHSVFFSSSDLILAWCMFLACDHGNWTCGFCHPDKMKWKYIGNSYNTCCWNGMIFTTLEFTWTKVFDAASGKKLYQVPHAEEEGSIASQSYLVESCGVVLRLALYYTSDAKIYIFSVYKLSFEGRDGQPCWVKVNNIGDQILFLDARNGFSVRATAGFKENSIYYISDDWSNKCNTLWRYDIAVGTVERVPCPFQGFMWFIPKLC</sequence>
<dbReference type="SUPFAM" id="SSF81383">
    <property type="entry name" value="F-box domain"/>
    <property type="match status" value="1"/>
</dbReference>
<dbReference type="Gene3D" id="1.20.1280.50">
    <property type="match status" value="1"/>
</dbReference>
<dbReference type="InterPro" id="IPR050942">
    <property type="entry name" value="F-box_BR-signaling"/>
</dbReference>
<dbReference type="AlphaFoldDB" id="A0AAV8EAE8"/>
<gene>
    <name evidence="2" type="ORF">LUZ62_060561</name>
</gene>
<proteinExistence type="predicted"/>
<dbReference type="Pfam" id="PF03478">
    <property type="entry name" value="Beta-prop_KIB1-4"/>
    <property type="match status" value="1"/>
</dbReference>
<name>A0AAV8EAE8_9POAL</name>
<dbReference type="InterPro" id="IPR005174">
    <property type="entry name" value="KIB1-4_b-propeller"/>
</dbReference>
<dbReference type="InterPro" id="IPR036047">
    <property type="entry name" value="F-box-like_dom_sf"/>
</dbReference>
<feature type="domain" description="KIB1-4 beta-propeller" evidence="1">
    <location>
        <begin position="121"/>
        <end position="338"/>
    </location>
</feature>
<organism evidence="2 3">
    <name type="scientific">Rhynchospora pubera</name>
    <dbReference type="NCBI Taxonomy" id="906938"/>
    <lineage>
        <taxon>Eukaryota</taxon>
        <taxon>Viridiplantae</taxon>
        <taxon>Streptophyta</taxon>
        <taxon>Embryophyta</taxon>
        <taxon>Tracheophyta</taxon>
        <taxon>Spermatophyta</taxon>
        <taxon>Magnoliopsida</taxon>
        <taxon>Liliopsida</taxon>
        <taxon>Poales</taxon>
        <taxon>Cyperaceae</taxon>
        <taxon>Cyperoideae</taxon>
        <taxon>Rhynchosporeae</taxon>
        <taxon>Rhynchospora</taxon>
    </lineage>
</organism>
<dbReference type="PANTHER" id="PTHR44259">
    <property type="entry name" value="OS07G0183000 PROTEIN-RELATED"/>
    <property type="match status" value="1"/>
</dbReference>
<comment type="caution">
    <text evidence="2">The sequence shown here is derived from an EMBL/GenBank/DDBJ whole genome shotgun (WGS) entry which is preliminary data.</text>
</comment>
<evidence type="ECO:0000313" key="3">
    <source>
        <dbReference type="Proteomes" id="UP001140206"/>
    </source>
</evidence>
<evidence type="ECO:0000313" key="2">
    <source>
        <dbReference type="EMBL" id="KAJ4776304.1"/>
    </source>
</evidence>
<keyword evidence="3" id="KW-1185">Reference proteome</keyword>
<reference evidence="2" key="1">
    <citation type="submission" date="2022-08" db="EMBL/GenBank/DDBJ databases">
        <authorList>
            <person name="Marques A."/>
        </authorList>
    </citation>
    <scope>NUCLEOTIDE SEQUENCE</scope>
    <source>
        <strain evidence="2">RhyPub2mFocal</strain>
        <tissue evidence="2">Leaves</tissue>
    </source>
</reference>
<dbReference type="Proteomes" id="UP001140206">
    <property type="component" value="Chromosome 3"/>
</dbReference>
<dbReference type="EMBL" id="JAMFTS010000003">
    <property type="protein sequence ID" value="KAJ4776304.1"/>
    <property type="molecule type" value="Genomic_DNA"/>
</dbReference>
<accession>A0AAV8EAE8</accession>
<protein>
    <submittedName>
        <fullName evidence="2">F-box protein skip23</fullName>
    </submittedName>
</protein>